<dbReference type="PANTHER" id="PTHR21568:SF0">
    <property type="entry name" value="TRNA PSEUDOURIDINE SYNTHASE PUS10"/>
    <property type="match status" value="1"/>
</dbReference>
<reference evidence="12" key="2">
    <citation type="submission" date="2024-08" db="UniProtKB">
        <authorList>
            <consortium name="EnsemblMetazoa"/>
        </authorList>
    </citation>
    <scope>IDENTIFICATION</scope>
</reference>
<evidence type="ECO:0000256" key="3">
    <source>
        <dbReference type="ARBA" id="ARBA00022694"/>
    </source>
</evidence>
<evidence type="ECO:0000313" key="11">
    <source>
        <dbReference type="EMBL" id="ERL88982.1"/>
    </source>
</evidence>
<dbReference type="InterPro" id="IPR048741">
    <property type="entry name" value="Pus10-like_C"/>
</dbReference>
<evidence type="ECO:0000256" key="6">
    <source>
        <dbReference type="ARBA" id="ARBA00079393"/>
    </source>
</evidence>
<name>N6TSM8_DENPD</name>
<dbReference type="SUPFAM" id="SSF55120">
    <property type="entry name" value="Pseudouridine synthase"/>
    <property type="match status" value="1"/>
</dbReference>
<keyword evidence="4" id="KW-0413">Isomerase</keyword>
<dbReference type="InterPro" id="IPR048742">
    <property type="entry name" value="Pus10_N_euk"/>
</dbReference>
<evidence type="ECO:0000259" key="8">
    <source>
        <dbReference type="Pfam" id="PF21237"/>
    </source>
</evidence>
<dbReference type="KEGG" id="dpa:109544391"/>
<dbReference type="AlphaFoldDB" id="N6TSM8"/>
<comment type="similarity">
    <text evidence="1">Belongs to the pseudouridine synthase Pus10 family.</text>
</comment>
<organism evidence="10">
    <name type="scientific">Dendroctonus ponderosae</name>
    <name type="common">Mountain pine beetle</name>
    <dbReference type="NCBI Taxonomy" id="77166"/>
    <lineage>
        <taxon>Eukaryota</taxon>
        <taxon>Metazoa</taxon>
        <taxon>Ecdysozoa</taxon>
        <taxon>Arthropoda</taxon>
        <taxon>Hexapoda</taxon>
        <taxon>Insecta</taxon>
        <taxon>Pterygota</taxon>
        <taxon>Neoptera</taxon>
        <taxon>Endopterygota</taxon>
        <taxon>Coleoptera</taxon>
        <taxon>Polyphaga</taxon>
        <taxon>Cucujiformia</taxon>
        <taxon>Curculionidae</taxon>
        <taxon>Scolytinae</taxon>
        <taxon>Dendroctonus</taxon>
    </lineage>
</organism>
<feature type="domain" description="Pus10 N-terminal eukaryotes" evidence="8">
    <location>
        <begin position="78"/>
        <end position="255"/>
    </location>
</feature>
<keyword evidence="3" id="KW-0819">tRNA processing</keyword>
<dbReference type="OrthoDB" id="271937at2759"/>
<dbReference type="EMBL" id="KB632130">
    <property type="protein sequence ID" value="ERL88982.1"/>
    <property type="molecule type" value="Genomic_DNA"/>
</dbReference>
<evidence type="ECO:0000313" key="13">
    <source>
        <dbReference type="Proteomes" id="UP000019118"/>
    </source>
</evidence>
<feature type="non-terminal residue" evidence="10">
    <location>
        <position position="1"/>
    </location>
</feature>
<dbReference type="Proteomes" id="UP000030742">
    <property type="component" value="Unassembled WGS sequence"/>
</dbReference>
<dbReference type="GO" id="GO:0031119">
    <property type="term" value="P:tRNA pseudouridine synthesis"/>
    <property type="evidence" value="ECO:0007669"/>
    <property type="project" value="UniProtKB-ARBA"/>
</dbReference>
<evidence type="ECO:0000313" key="10">
    <source>
        <dbReference type="EMBL" id="ENN71341.1"/>
    </source>
</evidence>
<dbReference type="EMBL" id="KB741274">
    <property type="protein sequence ID" value="ENN71341.1"/>
    <property type="molecule type" value="Genomic_DNA"/>
</dbReference>
<dbReference type="Proteomes" id="UP000019118">
    <property type="component" value="Unassembled WGS sequence"/>
</dbReference>
<evidence type="ECO:0000256" key="4">
    <source>
        <dbReference type="ARBA" id="ARBA00023235"/>
    </source>
</evidence>
<dbReference type="InterPro" id="IPR039894">
    <property type="entry name" value="Pus10-like"/>
</dbReference>
<dbReference type="GO" id="GO:0160148">
    <property type="term" value="F:tRNA pseudouridine(55) synthase activity"/>
    <property type="evidence" value="ECO:0007669"/>
    <property type="project" value="UniProtKB-EC"/>
</dbReference>
<dbReference type="GO" id="GO:0003723">
    <property type="term" value="F:RNA binding"/>
    <property type="evidence" value="ECO:0007669"/>
    <property type="project" value="InterPro"/>
</dbReference>
<dbReference type="HOGENOM" id="CLU_028780_2_0_1"/>
<dbReference type="Gene3D" id="1.10.10.2050">
    <property type="match status" value="1"/>
</dbReference>
<dbReference type="Gene3D" id="3.30.70.3190">
    <property type="match status" value="1"/>
</dbReference>
<evidence type="ECO:0000256" key="5">
    <source>
        <dbReference type="ARBA" id="ARBA00075270"/>
    </source>
</evidence>
<dbReference type="FunFam" id="3.30.70.3190:FF:000001">
    <property type="entry name" value="tRNA pseudouridine synthase Pus10"/>
    <property type="match status" value="1"/>
</dbReference>
<feature type="domain" description="Pus10-like C-terminal" evidence="9">
    <location>
        <begin position="263"/>
        <end position="497"/>
    </location>
</feature>
<dbReference type="InterPro" id="IPR020103">
    <property type="entry name" value="PsdUridine_synth_cat_dom_sf"/>
</dbReference>
<sequence>MDLLKSAQNALSVVDALQELCCCSRCILRFLGVQYSEVGSPYEKPEDYLNKLVSAQQPERILDTLNESSPKKRKSNICPMCLDCFRDETIENLVKHVESLGIESYNYDNFVFNVSFPKCLAVRAHSMLLHLRKHFPLYKSVNLYETTTSVMDEVLLEQPHKIFRAVATGKLSEALNKQYYPKSHLNILISIKYEKDDEEVENMKNLNRNQRSKKRIDVSRNNILEHLKDVDDKLFTYHFAIPPAIPDKEVQLERVNVTTDPIFIGGRYLKFKRNVGQTPWIVDGVSVTEHNVQDIVFDAIVNVLRCEKKNMTFSASGREDVDVRMLGAGRPFYVKIDNAKQRQFSSEQFREVERQVIKSELVAVTKLQSIFCSDLTRIKSGEESKKKTYRALCKTAAPDIKAAIDILNKQSELTVSQLTVMRVLHRRTLMARDKTIYKMSATEVPGYSDLFELEVNTQAGTYVKEFVHGDFERTNPSVSSILGYPTDLVALDCLDIDLVWPEKDPNLAL</sequence>
<dbReference type="PANTHER" id="PTHR21568">
    <property type="entry name" value="TRNA PSEUDOURIDINE SYNTHASE PUS10"/>
    <property type="match status" value="1"/>
</dbReference>
<dbReference type="STRING" id="77166.N6TSM8"/>
<dbReference type="EnsemblMetazoa" id="XM_019914529.1">
    <property type="protein sequence ID" value="XP_019770088.1"/>
    <property type="gene ID" value="LOC109544391"/>
</dbReference>
<evidence type="ECO:0000259" key="9">
    <source>
        <dbReference type="Pfam" id="PF21238"/>
    </source>
</evidence>
<protein>
    <recommendedName>
        <fullName evidence="2">tRNA pseudouridine(55) synthase</fullName>
        <ecNumber evidence="2">5.4.99.25</ecNumber>
    </recommendedName>
    <alternativeName>
        <fullName evidence="7">tRNA pseudouridine 55 synthase</fullName>
    </alternativeName>
    <alternativeName>
        <fullName evidence="5">tRNA pseudouridylate synthase</fullName>
    </alternativeName>
    <alternativeName>
        <fullName evidence="6">tRNA-uridine isomerase</fullName>
    </alternativeName>
</protein>
<accession>N6TSM8</accession>
<gene>
    <name evidence="11" type="ORF">D910_06360</name>
    <name evidence="10" type="ORF">YQE_11956</name>
</gene>
<evidence type="ECO:0000256" key="7">
    <source>
        <dbReference type="ARBA" id="ARBA00083669"/>
    </source>
</evidence>
<evidence type="ECO:0000256" key="2">
    <source>
        <dbReference type="ARBA" id="ARBA00012787"/>
    </source>
</evidence>
<dbReference type="Pfam" id="PF21237">
    <property type="entry name" value="Pus10_N_euk"/>
    <property type="match status" value="1"/>
</dbReference>
<evidence type="ECO:0000313" key="12">
    <source>
        <dbReference type="EnsemblMetazoa" id="XP_019770088.1"/>
    </source>
</evidence>
<evidence type="ECO:0000313" key="14">
    <source>
        <dbReference type="Proteomes" id="UP000030742"/>
    </source>
</evidence>
<proteinExistence type="inferred from homology"/>
<dbReference type="FunFam" id="3.30.70.2510:FF:000001">
    <property type="entry name" value="tRNA pseudouridine synthase Pus10"/>
    <property type="match status" value="1"/>
</dbReference>
<dbReference type="EC" id="5.4.99.25" evidence="2"/>
<dbReference type="OMA" id="WFALQRK"/>
<reference evidence="13 14" key="1">
    <citation type="journal article" date="2013" name="Genome Biol.">
        <title>Draft genome of the mountain pine beetle, Dendroctonus ponderosae Hopkins, a major forest pest.</title>
        <authorList>
            <person name="Keeling C.I."/>
            <person name="Yuen M.M."/>
            <person name="Liao N.Y."/>
            <person name="Docking T.R."/>
            <person name="Chan S.K."/>
            <person name="Taylor G.A."/>
            <person name="Palmquist D.L."/>
            <person name="Jackman S.D."/>
            <person name="Nguyen A."/>
            <person name="Li M."/>
            <person name="Henderson H."/>
            <person name="Janes J.K."/>
            <person name="Zhao Y."/>
            <person name="Pandoh P."/>
            <person name="Moore R."/>
            <person name="Sperling F.A."/>
            <person name="Huber D.P."/>
            <person name="Birol I."/>
            <person name="Jones S.J."/>
            <person name="Bohlmann J."/>
        </authorList>
    </citation>
    <scope>NUCLEOTIDE SEQUENCE</scope>
</reference>
<evidence type="ECO:0000256" key="1">
    <source>
        <dbReference type="ARBA" id="ARBA00009652"/>
    </source>
</evidence>
<keyword evidence="13" id="KW-1185">Reference proteome</keyword>
<dbReference type="Pfam" id="PF21238">
    <property type="entry name" value="Pus10_C"/>
    <property type="match status" value="1"/>
</dbReference>
<dbReference type="Gene3D" id="3.30.70.2510">
    <property type="match status" value="1"/>
</dbReference>